<dbReference type="InterPro" id="IPR036412">
    <property type="entry name" value="HAD-like_sf"/>
</dbReference>
<dbReference type="AlphaFoldDB" id="A0A1W1V568"/>
<proteinExistence type="predicted"/>
<dbReference type="PIRSF" id="PIRSF030802">
    <property type="entry name" value="UCP030802"/>
    <property type="match status" value="1"/>
</dbReference>
<gene>
    <name evidence="1" type="ORF">SAMN00790413_00046</name>
</gene>
<dbReference type="InterPro" id="IPR023214">
    <property type="entry name" value="HAD_sf"/>
</dbReference>
<keyword evidence="2" id="KW-1185">Reference proteome</keyword>
<dbReference type="InterPro" id="IPR024197">
    <property type="entry name" value="TPP-like"/>
</dbReference>
<evidence type="ECO:0000313" key="2">
    <source>
        <dbReference type="Proteomes" id="UP000192582"/>
    </source>
</evidence>
<sequence length="251" mass="26957">MAQPHGRETAVTLGTLLLLDLDDTVMLSRRKLNPAEHTVSAVDAAGEALCHSTAQHLALLERFRDALVVPVTGRSEAAMGRVRLPFSSYRVLDHGATVLYPDGSRDKVWDARVGAGEDLTELTAELEARFSPMAGYRVLPLETRAGPYGLCIKHAERGPEATAQAAVALRERASTLGWSFLNAPGAPSLVRPGVGKREACVYLLEHLCPDRTRWVVFGAGDALSDVPFLSLCDFVVMPGQSALMQALGGVE</sequence>
<accession>A0A1W1V568</accession>
<dbReference type="Proteomes" id="UP000192582">
    <property type="component" value="Unassembled WGS sequence"/>
</dbReference>
<dbReference type="SUPFAM" id="SSF56784">
    <property type="entry name" value="HAD-like"/>
    <property type="match status" value="1"/>
</dbReference>
<evidence type="ECO:0000313" key="1">
    <source>
        <dbReference type="EMBL" id="SMB88443.1"/>
    </source>
</evidence>
<dbReference type="EMBL" id="FWWU01000009">
    <property type="protein sequence ID" value="SMB88443.1"/>
    <property type="molecule type" value="Genomic_DNA"/>
</dbReference>
<name>A0A1W1V568_9DEIO</name>
<protein>
    <submittedName>
        <fullName evidence="1">Hydroxymethylpyrimidine pyrophosphatase</fullName>
    </submittedName>
</protein>
<organism evidence="1 2">
    <name type="scientific">Deinococcus hopiensis KR-140</name>
    <dbReference type="NCBI Taxonomy" id="695939"/>
    <lineage>
        <taxon>Bacteria</taxon>
        <taxon>Thermotogati</taxon>
        <taxon>Deinococcota</taxon>
        <taxon>Deinococci</taxon>
        <taxon>Deinococcales</taxon>
        <taxon>Deinococcaceae</taxon>
        <taxon>Deinococcus</taxon>
    </lineage>
</organism>
<dbReference type="STRING" id="695939.SAMN00790413_00046"/>
<dbReference type="Gene3D" id="3.40.50.1000">
    <property type="entry name" value="HAD superfamily/HAD-like"/>
    <property type="match status" value="1"/>
</dbReference>
<reference evidence="1 2" key="1">
    <citation type="submission" date="2017-04" db="EMBL/GenBank/DDBJ databases">
        <authorList>
            <person name="Afonso C.L."/>
            <person name="Miller P.J."/>
            <person name="Scott M.A."/>
            <person name="Spackman E."/>
            <person name="Goraichik I."/>
            <person name="Dimitrov K.M."/>
            <person name="Suarez D.L."/>
            <person name="Swayne D.E."/>
        </authorList>
    </citation>
    <scope>NUCLEOTIDE SEQUENCE [LARGE SCALE GENOMIC DNA]</scope>
    <source>
        <strain evidence="1 2">KR-140</strain>
    </source>
</reference>